<dbReference type="EMBL" id="JAAIUW010000012">
    <property type="protein sequence ID" value="KAF7805456.1"/>
    <property type="molecule type" value="Genomic_DNA"/>
</dbReference>
<dbReference type="Proteomes" id="UP000634136">
    <property type="component" value="Unassembled WGS sequence"/>
</dbReference>
<evidence type="ECO:0000313" key="1">
    <source>
        <dbReference type="EMBL" id="KAF7805456.1"/>
    </source>
</evidence>
<comment type="caution">
    <text evidence="1">The sequence shown here is derived from an EMBL/GenBank/DDBJ whole genome shotgun (WGS) entry which is preliminary data.</text>
</comment>
<keyword evidence="2" id="KW-1185">Reference proteome</keyword>
<dbReference type="AlphaFoldDB" id="A0A834SKS5"/>
<sequence>MWLKKLGLTVEEMGGGSKESGMCERTIGFFNVCT</sequence>
<gene>
    <name evidence="1" type="ORF">G2W53_037617</name>
</gene>
<reference evidence="1" key="1">
    <citation type="submission" date="2020-09" db="EMBL/GenBank/DDBJ databases">
        <title>Genome-Enabled Discovery of Anthraquinone Biosynthesis in Senna tora.</title>
        <authorList>
            <person name="Kang S.-H."/>
            <person name="Pandey R.P."/>
            <person name="Lee C.-M."/>
            <person name="Sim J.-S."/>
            <person name="Jeong J.-T."/>
            <person name="Choi B.-S."/>
            <person name="Jung M."/>
            <person name="Ginzburg D."/>
            <person name="Zhao K."/>
            <person name="Won S.Y."/>
            <person name="Oh T.-J."/>
            <person name="Yu Y."/>
            <person name="Kim N.-H."/>
            <person name="Lee O.R."/>
            <person name="Lee T.-H."/>
            <person name="Bashyal P."/>
            <person name="Kim T.-S."/>
            <person name="Lee W.-H."/>
            <person name="Kawkins C."/>
            <person name="Kim C.-K."/>
            <person name="Kim J.S."/>
            <person name="Ahn B.O."/>
            <person name="Rhee S.Y."/>
            <person name="Sohng J.K."/>
        </authorList>
    </citation>
    <scope>NUCLEOTIDE SEQUENCE</scope>
    <source>
        <tissue evidence="1">Leaf</tissue>
    </source>
</reference>
<proteinExistence type="predicted"/>
<evidence type="ECO:0000313" key="2">
    <source>
        <dbReference type="Proteomes" id="UP000634136"/>
    </source>
</evidence>
<organism evidence="1 2">
    <name type="scientific">Senna tora</name>
    <dbReference type="NCBI Taxonomy" id="362788"/>
    <lineage>
        <taxon>Eukaryota</taxon>
        <taxon>Viridiplantae</taxon>
        <taxon>Streptophyta</taxon>
        <taxon>Embryophyta</taxon>
        <taxon>Tracheophyta</taxon>
        <taxon>Spermatophyta</taxon>
        <taxon>Magnoliopsida</taxon>
        <taxon>eudicotyledons</taxon>
        <taxon>Gunneridae</taxon>
        <taxon>Pentapetalae</taxon>
        <taxon>rosids</taxon>
        <taxon>fabids</taxon>
        <taxon>Fabales</taxon>
        <taxon>Fabaceae</taxon>
        <taxon>Caesalpinioideae</taxon>
        <taxon>Cassia clade</taxon>
        <taxon>Senna</taxon>
    </lineage>
</organism>
<name>A0A834SKS5_9FABA</name>
<protein>
    <submittedName>
        <fullName evidence="1">Uncharacterized protein</fullName>
    </submittedName>
</protein>
<accession>A0A834SKS5</accession>